<dbReference type="InterPro" id="IPR014622">
    <property type="entry name" value="UCP036794_erythomycin"/>
</dbReference>
<dbReference type="EMBL" id="CP022989">
    <property type="protein sequence ID" value="ASV99077.1"/>
    <property type="molecule type" value="Genomic_DNA"/>
</dbReference>
<reference evidence="1 2" key="1">
    <citation type="submission" date="2017-08" db="EMBL/GenBank/DDBJ databases">
        <title>Identification and genetic characteristics of simultaneous BTEX- and naphthalene-degrading Paraburkholderia sp. BN5 isolated from petroleum-contaminated soil.</title>
        <authorList>
            <person name="Lee Y."/>
            <person name="Jeon C.O."/>
        </authorList>
    </citation>
    <scope>NUCLEOTIDE SEQUENCE [LARGE SCALE GENOMIC DNA]</scope>
    <source>
        <strain evidence="1 2">BN5</strain>
    </source>
</reference>
<dbReference type="AlphaFoldDB" id="A0A248VJ49"/>
<dbReference type="InterPro" id="IPR052036">
    <property type="entry name" value="Hydrolase/PRTase-associated"/>
</dbReference>
<evidence type="ECO:0000313" key="2">
    <source>
        <dbReference type="Proteomes" id="UP000215158"/>
    </source>
</evidence>
<dbReference type="SUPFAM" id="SSF159501">
    <property type="entry name" value="EreA/ChaN-like"/>
    <property type="match status" value="1"/>
</dbReference>
<dbReference type="OrthoDB" id="9810066at2"/>
<dbReference type="Proteomes" id="UP000215158">
    <property type="component" value="Chromosome 1"/>
</dbReference>
<name>A0A248VJ49_9BURK</name>
<dbReference type="InterPro" id="IPR007815">
    <property type="entry name" value="Emycin_Estase"/>
</dbReference>
<dbReference type="PANTHER" id="PTHR31299:SF0">
    <property type="entry name" value="ESTERASE, PUTATIVE (AFU_ORTHOLOGUE AFUA_1G05850)-RELATED"/>
    <property type="match status" value="1"/>
</dbReference>
<gene>
    <name evidence="1" type="ORF">CJU94_13495</name>
</gene>
<dbReference type="Gene3D" id="3.30.1870.10">
    <property type="entry name" value="EreA-like, domain 2"/>
    <property type="match status" value="1"/>
</dbReference>
<dbReference type="Pfam" id="PF05139">
    <property type="entry name" value="Erythro_esteras"/>
    <property type="match status" value="1"/>
</dbReference>
<dbReference type="GO" id="GO:0046677">
    <property type="term" value="P:response to antibiotic"/>
    <property type="evidence" value="ECO:0007669"/>
    <property type="project" value="InterPro"/>
</dbReference>
<protein>
    <submittedName>
        <fullName evidence="1">Erythromycin esterase</fullName>
    </submittedName>
</protein>
<accession>A0A248VJ49</accession>
<proteinExistence type="predicted"/>
<dbReference type="Gene3D" id="1.20.1440.30">
    <property type="entry name" value="Biosynthetic Protein domain"/>
    <property type="match status" value="1"/>
</dbReference>
<dbReference type="CDD" id="cd14728">
    <property type="entry name" value="Ere-like"/>
    <property type="match status" value="1"/>
</dbReference>
<keyword evidence="2" id="KW-1185">Reference proteome</keyword>
<dbReference type="PANTHER" id="PTHR31299">
    <property type="entry name" value="ESTERASE, PUTATIVE (AFU_ORTHOLOGUE AFUA_1G05850)-RELATED"/>
    <property type="match status" value="1"/>
</dbReference>
<organism evidence="1 2">
    <name type="scientific">Paraburkholderia aromaticivorans</name>
    <dbReference type="NCBI Taxonomy" id="2026199"/>
    <lineage>
        <taxon>Bacteria</taxon>
        <taxon>Pseudomonadati</taxon>
        <taxon>Pseudomonadota</taxon>
        <taxon>Betaproteobacteria</taxon>
        <taxon>Burkholderiales</taxon>
        <taxon>Burkholderiaceae</taxon>
        <taxon>Paraburkholderia</taxon>
    </lineage>
</organism>
<dbReference type="RefSeq" id="WP_095419100.1">
    <property type="nucleotide sequence ID" value="NZ_CP022989.1"/>
</dbReference>
<sequence>MHTPATPFLAVRELAQRLDDNDSDYDDLLEMARDRKFVLLGEASHGTQDFYRMRARITRRLIAEGGFDAVAIEGDWPDTWRVNRFVQGEGEGDADANTALDDFQRFPTWMWRNREMRDFIVWLRAHNASLPVEERVGVYGLDLYSMYQSADAVIRYLDPIDPEQAALARRRYAALDHVREPQAYGYAAAVGARPDAREGVVAQLLRLRADALLHLSQDGLAAFDAQFFAQQNAEVVVDAENYYRSMFGRRLNTWNLRDAHMHRTLSALARYRVRRGGHGRVVVWAHNSHLGDARATESHTRGEWNLGQLVRETVGAEALLIGFTTYTGYVSAASQWDGEVEHKWVRPARHDSYEYLFHSTGLDRFFLPLAGAAEEPLREALLERAIGVIYLPRTERESHYFWASISNQFDAVFHLDETSALEPIEAPAHWHRREEPEQAN</sequence>
<dbReference type="PIRSF" id="PIRSF036794">
    <property type="entry name" value="UCP_erythr_ester"/>
    <property type="match status" value="1"/>
</dbReference>
<evidence type="ECO:0000313" key="1">
    <source>
        <dbReference type="EMBL" id="ASV99077.1"/>
    </source>
</evidence>
<dbReference type="Gene3D" id="3.40.1660.10">
    <property type="entry name" value="EreA-like (biosynthetic domain)"/>
    <property type="match status" value="1"/>
</dbReference>
<dbReference type="KEGG" id="parb:CJU94_13495"/>